<proteinExistence type="predicted"/>
<dbReference type="PANTHER" id="PTHR30469:SF12">
    <property type="entry name" value="MULTIDRUG RESISTANCE PROTEIN MDTA"/>
    <property type="match status" value="1"/>
</dbReference>
<dbReference type="OrthoDB" id="7811737at2"/>
<dbReference type="Gene3D" id="2.40.420.20">
    <property type="match status" value="1"/>
</dbReference>
<keyword evidence="4" id="KW-1185">Reference proteome</keyword>
<dbReference type="Pfam" id="PF25967">
    <property type="entry name" value="RND-MFP_C"/>
    <property type="match status" value="1"/>
</dbReference>
<dbReference type="InterPro" id="IPR058627">
    <property type="entry name" value="MdtA-like_C"/>
</dbReference>
<dbReference type="GO" id="GO:0015562">
    <property type="term" value="F:efflux transmembrane transporter activity"/>
    <property type="evidence" value="ECO:0007669"/>
    <property type="project" value="TreeGrafter"/>
</dbReference>
<evidence type="ECO:0000256" key="1">
    <source>
        <dbReference type="SAM" id="MobiDB-lite"/>
    </source>
</evidence>
<dbReference type="GO" id="GO:1990281">
    <property type="term" value="C:efflux pump complex"/>
    <property type="evidence" value="ECO:0007669"/>
    <property type="project" value="TreeGrafter"/>
</dbReference>
<evidence type="ECO:0000313" key="4">
    <source>
        <dbReference type="Proteomes" id="UP000006762"/>
    </source>
</evidence>
<dbReference type="AlphaFoldDB" id="K2IKN5"/>
<sequence>MARSTTLLLRALAVALPTALGITSVLYSDTLRQAPAAAEVKRPPTAVRVITVQPIDMVPHVIGYGSVAPVREWRAVARVPGDIIETAKGLAPGAVMPEGALLFRIDDSDLRLDLAQIDAQLASSRLQDDTISASLELAQADLSLMQNELARQQTLAEQGVVTQAALDATRRQELTARTKHLELTHQRALNVANRDVLATQRASVERALGFTEIRAPYELRLTEVTADLGQFVGAGQTLLSAEGTEAVDIAAQFPIGRIGPLLRLAGEGTSALDLRAQVRIPAPDHAVIWPATVERVGEAIDAQTQSAAIVVRVTDPLGQSVAGERPPLRRNMFVEVVLSAPKSAQIVVPSDAVRDGTALVVSAEGTLENRKVVVGFTSDDIAVVTQGLSAGDVLVVTDPTIAVPGMAVKPVEDTALIASLAAAALGTPAGAPVPGSGGGSGAGSGQGSGMGKKSEPQE</sequence>
<dbReference type="Gene3D" id="2.40.50.100">
    <property type="match status" value="1"/>
</dbReference>
<evidence type="ECO:0000259" key="2">
    <source>
        <dbReference type="Pfam" id="PF25967"/>
    </source>
</evidence>
<name>K2IKN5_9RHOB</name>
<evidence type="ECO:0000313" key="3">
    <source>
        <dbReference type="EMBL" id="EKE70661.1"/>
    </source>
</evidence>
<feature type="domain" description="Multidrug resistance protein MdtA-like C-terminal permuted SH3" evidence="2">
    <location>
        <begin position="346"/>
        <end position="396"/>
    </location>
</feature>
<dbReference type="PANTHER" id="PTHR30469">
    <property type="entry name" value="MULTIDRUG RESISTANCE PROTEIN MDTA"/>
    <property type="match status" value="1"/>
</dbReference>
<dbReference type="Gene3D" id="2.40.30.170">
    <property type="match status" value="1"/>
</dbReference>
<gene>
    <name evidence="3" type="ORF">B30_11697</name>
</gene>
<comment type="caution">
    <text evidence="3">The sequence shown here is derived from an EMBL/GenBank/DDBJ whole genome shotgun (WGS) entry which is preliminary data.</text>
</comment>
<dbReference type="Proteomes" id="UP000006762">
    <property type="component" value="Unassembled WGS sequence"/>
</dbReference>
<feature type="region of interest" description="Disordered" evidence="1">
    <location>
        <begin position="428"/>
        <end position="458"/>
    </location>
</feature>
<dbReference type="SUPFAM" id="SSF111369">
    <property type="entry name" value="HlyD-like secretion proteins"/>
    <property type="match status" value="1"/>
</dbReference>
<dbReference type="Gene3D" id="1.10.287.470">
    <property type="entry name" value="Helix hairpin bin"/>
    <property type="match status" value="1"/>
</dbReference>
<organism evidence="3 4">
    <name type="scientific">Celeribacter baekdonensis B30</name>
    <dbReference type="NCBI Taxonomy" id="1208323"/>
    <lineage>
        <taxon>Bacteria</taxon>
        <taxon>Pseudomonadati</taxon>
        <taxon>Pseudomonadota</taxon>
        <taxon>Alphaproteobacteria</taxon>
        <taxon>Rhodobacterales</taxon>
        <taxon>Roseobacteraceae</taxon>
        <taxon>Celeribacter</taxon>
    </lineage>
</organism>
<dbReference type="RefSeq" id="WP_009572290.1">
    <property type="nucleotide sequence ID" value="NZ_AMRK01000006.1"/>
</dbReference>
<dbReference type="eggNOG" id="COG0845">
    <property type="taxonomic scope" value="Bacteria"/>
</dbReference>
<accession>K2IKN5</accession>
<dbReference type="STRING" id="1208323.B30_11697"/>
<protein>
    <submittedName>
        <fullName evidence="3">RND family efflux transporter MFP subunit</fullName>
    </submittedName>
</protein>
<reference evidence="3 4" key="1">
    <citation type="submission" date="2012-09" db="EMBL/GenBank/DDBJ databases">
        <title>Celeribacter baekdonensis B30 Genome Sequencing.</title>
        <authorList>
            <person name="Wang W."/>
        </authorList>
    </citation>
    <scope>NUCLEOTIDE SEQUENCE [LARGE SCALE GENOMIC DNA]</scope>
    <source>
        <strain evidence="3 4">B30</strain>
    </source>
</reference>
<dbReference type="EMBL" id="AMRK01000006">
    <property type="protein sequence ID" value="EKE70661.1"/>
    <property type="molecule type" value="Genomic_DNA"/>
</dbReference>
<dbReference type="PATRIC" id="fig|1208323.3.peg.2421"/>
<feature type="compositionally biased region" description="Gly residues" evidence="1">
    <location>
        <begin position="435"/>
        <end position="450"/>
    </location>
</feature>